<dbReference type="PANTHER" id="PTHR39206:SF1">
    <property type="entry name" value="SLL8004 PROTEIN"/>
    <property type="match status" value="1"/>
</dbReference>
<reference evidence="1" key="1">
    <citation type="submission" date="2014-03" db="EMBL/GenBank/DDBJ databases">
        <title>A sequence of cellulolytic fosmid clone of goat rumen metagenome.</title>
        <authorList>
            <person name="Lee K.-T."/>
            <person name="Kim J.-Y."/>
            <person name="Kim Y.-J."/>
            <person name="Ahn J.-H."/>
            <person name="Park M.-N."/>
            <person name="Kim J.-H."/>
            <person name="Kim T.-H."/>
        </authorList>
    </citation>
    <scope>NUCLEOTIDE SEQUENCE</scope>
</reference>
<sequence length="188" mass="21624">MYIISGCNGSGKTTASYTLLPELLDCSEFVNSDEFAKSLAPFHPETAYITASRYMLKKLRYLFTRREDFCIETTLATRSLLKTVRTAQDQGYFVTVVYLWLNNPEIAVRRVAARVEAGGHDVPPDVIRRRYYTGLEYFFDLYSPVCDKWMLVDNSDNDFRIVAEGTRKGMTVRDLALYQQIKETHDSP</sequence>
<organism evidence="1">
    <name type="scientific">uncultured bacterium Ad_125_H07_contig1</name>
    <dbReference type="NCBI Taxonomy" id="1489299"/>
    <lineage>
        <taxon>Bacteria</taxon>
        <taxon>environmental samples</taxon>
    </lineage>
</organism>
<proteinExistence type="predicted"/>
<protein>
    <submittedName>
        <fullName evidence="1">Uncharacterized protein</fullName>
    </submittedName>
</protein>
<dbReference type="AlphaFoldDB" id="A0A0B4N0C0"/>
<dbReference type="PANTHER" id="PTHR39206">
    <property type="entry name" value="SLL8004 PROTEIN"/>
    <property type="match status" value="1"/>
</dbReference>
<dbReference type="Pfam" id="PF13671">
    <property type="entry name" value="AAA_33"/>
    <property type="match status" value="1"/>
</dbReference>
<evidence type="ECO:0000313" key="1">
    <source>
        <dbReference type="EMBL" id="AIF26070.1"/>
    </source>
</evidence>
<dbReference type="InterPro" id="IPR027417">
    <property type="entry name" value="P-loop_NTPase"/>
</dbReference>
<dbReference type="SUPFAM" id="SSF52540">
    <property type="entry name" value="P-loop containing nucleoside triphosphate hydrolases"/>
    <property type="match status" value="1"/>
</dbReference>
<dbReference type="EMBL" id="KJ631390">
    <property type="protein sequence ID" value="AIF26070.1"/>
    <property type="molecule type" value="Genomic_DNA"/>
</dbReference>
<dbReference type="Gene3D" id="3.40.50.300">
    <property type="entry name" value="P-loop containing nucleotide triphosphate hydrolases"/>
    <property type="match status" value="1"/>
</dbReference>
<accession>A0A0B4N0C0</accession>
<name>A0A0B4N0C0_9BACT</name>